<feature type="transmembrane region" description="Helical" evidence="7">
    <location>
        <begin position="421"/>
        <end position="440"/>
    </location>
</feature>
<evidence type="ECO:0000256" key="3">
    <source>
        <dbReference type="ARBA" id="ARBA00022989"/>
    </source>
</evidence>
<gene>
    <name evidence="9" type="ORF">JEQ17_12925</name>
</gene>
<sequence length="476" mass="49738">MTNRNPLAPAPVRAAAPPPAGRSPRSILAILSLAGFMANLDVFIVNVAFDDIADDFHGSSISDVSWVLNAYAIIFAALLVPFGRLADKVGRKRMFQLGMGLFTLASVACGVAPGLWWLVVFRVLQAAGAAALTPTALGLLLAAVPAEKRLHYVRIWSAVAAVAAAAGPVLGGLLVTASWRWVFLVNLPIGVFAIIAAQRRVPDSRDASVTNMPDIVGSVLLTLGIGSLALAIVKGGDWGWGAGRTVGGFVVAGLLLAAFAWRAEHHPVPVIEPDLYRVRTFASANLAMVAFGLGMSAYLLITVLWMQNVWHWSVITTGFAIAPAPAMVPIVTVLAQRLVHRIPASVLSALGCAIFAAGTILTLSRIGAHGSHYASELLPGHLLVGIGIGLALPTILATATHDLPQHRASTGSAVINMARQIGFVLGVSVLVAILGTPTTYQSAHTAFVHGWWTIAAVELAAAVACLGIVKRRGATR</sequence>
<protein>
    <submittedName>
        <fullName evidence="9">MFS transporter</fullName>
    </submittedName>
</protein>
<reference evidence="9 10" key="1">
    <citation type="submission" date="2020-12" db="EMBL/GenBank/DDBJ databases">
        <title>A novel species.</title>
        <authorList>
            <person name="Li K."/>
        </authorList>
    </citation>
    <scope>NUCLEOTIDE SEQUENCE [LARGE SCALE GENOMIC DNA]</scope>
    <source>
        <strain evidence="9 10">ZYC-3</strain>
    </source>
</reference>
<feature type="transmembrane region" description="Helical" evidence="7">
    <location>
        <begin position="380"/>
        <end position="400"/>
    </location>
</feature>
<keyword evidence="2 7" id="KW-0812">Transmembrane</keyword>
<keyword evidence="10" id="KW-1185">Reference proteome</keyword>
<feature type="transmembrane region" description="Helical" evidence="7">
    <location>
        <begin position="181"/>
        <end position="197"/>
    </location>
</feature>
<evidence type="ECO:0000256" key="7">
    <source>
        <dbReference type="SAM" id="Phobius"/>
    </source>
</evidence>
<feature type="transmembrane region" description="Helical" evidence="7">
    <location>
        <begin position="346"/>
        <end position="368"/>
    </location>
</feature>
<dbReference type="Pfam" id="PF07690">
    <property type="entry name" value="MFS_1"/>
    <property type="match status" value="1"/>
</dbReference>
<evidence type="ECO:0000259" key="8">
    <source>
        <dbReference type="PROSITE" id="PS50850"/>
    </source>
</evidence>
<feature type="transmembrane region" description="Helical" evidence="7">
    <location>
        <begin position="245"/>
        <end position="263"/>
    </location>
</feature>
<feature type="region of interest" description="Disordered" evidence="6">
    <location>
        <begin position="1"/>
        <end position="22"/>
    </location>
</feature>
<feature type="domain" description="Major facilitator superfamily (MFS) profile" evidence="8">
    <location>
        <begin position="27"/>
        <end position="473"/>
    </location>
</feature>
<dbReference type="PROSITE" id="PS50850">
    <property type="entry name" value="MFS"/>
    <property type="match status" value="1"/>
</dbReference>
<dbReference type="SUPFAM" id="SSF103473">
    <property type="entry name" value="MFS general substrate transporter"/>
    <property type="match status" value="1"/>
</dbReference>
<keyword evidence="3 7" id="KW-1133">Transmembrane helix</keyword>
<feature type="transmembrane region" description="Helical" evidence="7">
    <location>
        <begin position="94"/>
        <end position="117"/>
    </location>
</feature>
<dbReference type="InterPro" id="IPR011701">
    <property type="entry name" value="MFS"/>
</dbReference>
<evidence type="ECO:0000256" key="4">
    <source>
        <dbReference type="ARBA" id="ARBA00023136"/>
    </source>
</evidence>
<dbReference type="Proteomes" id="UP000595636">
    <property type="component" value="Chromosome"/>
</dbReference>
<dbReference type="Gene3D" id="1.20.1720.10">
    <property type="entry name" value="Multidrug resistance protein D"/>
    <property type="match status" value="1"/>
</dbReference>
<dbReference type="GO" id="GO:0046677">
    <property type="term" value="P:response to antibiotic"/>
    <property type="evidence" value="ECO:0007669"/>
    <property type="project" value="UniProtKB-KW"/>
</dbReference>
<feature type="transmembrane region" description="Helical" evidence="7">
    <location>
        <begin position="284"/>
        <end position="306"/>
    </location>
</feature>
<feature type="compositionally biased region" description="Low complexity" evidence="6">
    <location>
        <begin position="1"/>
        <end position="15"/>
    </location>
</feature>
<dbReference type="InterPro" id="IPR036259">
    <property type="entry name" value="MFS_trans_sf"/>
</dbReference>
<feature type="transmembrane region" description="Helical" evidence="7">
    <location>
        <begin position="209"/>
        <end position="233"/>
    </location>
</feature>
<organism evidence="9 10">
    <name type="scientific">Streptomyces liliifuscus</name>
    <dbReference type="NCBI Taxonomy" id="2797636"/>
    <lineage>
        <taxon>Bacteria</taxon>
        <taxon>Bacillati</taxon>
        <taxon>Actinomycetota</taxon>
        <taxon>Actinomycetes</taxon>
        <taxon>Kitasatosporales</taxon>
        <taxon>Streptomycetaceae</taxon>
        <taxon>Streptomyces</taxon>
    </lineage>
</organism>
<feature type="transmembrane region" description="Helical" evidence="7">
    <location>
        <begin position="446"/>
        <end position="469"/>
    </location>
</feature>
<dbReference type="PANTHER" id="PTHR42718:SF48">
    <property type="entry name" value="CONSERVED TWO-DOMAIN MEMBRANE PROTEIN-RELATED"/>
    <property type="match status" value="1"/>
</dbReference>
<dbReference type="RefSeq" id="WP_200395402.1">
    <property type="nucleotide sequence ID" value="NZ_CP066831.1"/>
</dbReference>
<keyword evidence="5" id="KW-0046">Antibiotic resistance</keyword>
<feature type="transmembrane region" description="Helical" evidence="7">
    <location>
        <begin position="155"/>
        <end position="175"/>
    </location>
</feature>
<dbReference type="KEGG" id="slf:JEQ17_12925"/>
<evidence type="ECO:0000256" key="6">
    <source>
        <dbReference type="SAM" id="MobiDB-lite"/>
    </source>
</evidence>
<dbReference type="PANTHER" id="PTHR42718">
    <property type="entry name" value="MAJOR FACILITATOR SUPERFAMILY MULTIDRUG TRANSPORTER MFSC"/>
    <property type="match status" value="1"/>
</dbReference>
<keyword evidence="4 7" id="KW-0472">Membrane</keyword>
<feature type="transmembrane region" description="Helical" evidence="7">
    <location>
        <begin position="27"/>
        <end position="49"/>
    </location>
</feature>
<proteinExistence type="predicted"/>
<dbReference type="EMBL" id="CP066831">
    <property type="protein sequence ID" value="QQM40283.1"/>
    <property type="molecule type" value="Genomic_DNA"/>
</dbReference>
<evidence type="ECO:0000313" key="9">
    <source>
        <dbReference type="EMBL" id="QQM40283.1"/>
    </source>
</evidence>
<dbReference type="Gene3D" id="1.20.1250.20">
    <property type="entry name" value="MFS general substrate transporter like domains"/>
    <property type="match status" value="1"/>
</dbReference>
<evidence type="ECO:0000256" key="1">
    <source>
        <dbReference type="ARBA" id="ARBA00004651"/>
    </source>
</evidence>
<feature type="transmembrane region" description="Helical" evidence="7">
    <location>
        <begin position="312"/>
        <end position="334"/>
    </location>
</feature>
<dbReference type="InterPro" id="IPR020846">
    <property type="entry name" value="MFS_dom"/>
</dbReference>
<feature type="transmembrane region" description="Helical" evidence="7">
    <location>
        <begin position="64"/>
        <end position="82"/>
    </location>
</feature>
<evidence type="ECO:0000256" key="5">
    <source>
        <dbReference type="ARBA" id="ARBA00023251"/>
    </source>
</evidence>
<feature type="transmembrane region" description="Helical" evidence="7">
    <location>
        <begin position="123"/>
        <end position="143"/>
    </location>
</feature>
<evidence type="ECO:0000313" key="10">
    <source>
        <dbReference type="Proteomes" id="UP000595636"/>
    </source>
</evidence>
<dbReference type="AlphaFoldDB" id="A0A7T7I3F6"/>
<dbReference type="GO" id="GO:0005886">
    <property type="term" value="C:plasma membrane"/>
    <property type="evidence" value="ECO:0007669"/>
    <property type="project" value="UniProtKB-SubCell"/>
</dbReference>
<comment type="subcellular location">
    <subcellularLocation>
        <location evidence="1">Cell membrane</location>
        <topology evidence="1">Multi-pass membrane protein</topology>
    </subcellularLocation>
</comment>
<dbReference type="GO" id="GO:0022857">
    <property type="term" value="F:transmembrane transporter activity"/>
    <property type="evidence" value="ECO:0007669"/>
    <property type="project" value="InterPro"/>
</dbReference>
<dbReference type="CDD" id="cd17321">
    <property type="entry name" value="MFS_MMR_MDR_like"/>
    <property type="match status" value="1"/>
</dbReference>
<evidence type="ECO:0000256" key="2">
    <source>
        <dbReference type="ARBA" id="ARBA00022692"/>
    </source>
</evidence>
<name>A0A7T7I3F6_9ACTN</name>
<accession>A0A7T7I3F6</accession>